<name>A0A163YGW5_9BRAD</name>
<dbReference type="RefSeq" id="WP_068734570.1">
    <property type="nucleotide sequence ID" value="NZ_LVYV01000023.1"/>
</dbReference>
<reference evidence="2 3" key="1">
    <citation type="submission" date="2016-03" db="EMBL/GenBank/DDBJ databases">
        <title>Microsymbionts genomes from the relict species Vavilovia formosa (Stev.) Fed.</title>
        <authorList>
            <person name="Kopat V."/>
            <person name="Chirak E."/>
            <person name="Kimeklis A."/>
            <person name="Andronov E."/>
        </authorList>
    </citation>
    <scope>NUCLEOTIDE SEQUENCE [LARGE SCALE GENOMIC DNA]</scope>
    <source>
        <strain evidence="2 3">Vaf07</strain>
    </source>
</reference>
<organism evidence="2 3">
    <name type="scientific">Tardiphaga robiniae</name>
    <dbReference type="NCBI Taxonomy" id="943830"/>
    <lineage>
        <taxon>Bacteria</taxon>
        <taxon>Pseudomonadati</taxon>
        <taxon>Pseudomonadota</taxon>
        <taxon>Alphaproteobacteria</taxon>
        <taxon>Hyphomicrobiales</taxon>
        <taxon>Nitrobacteraceae</taxon>
        <taxon>Tardiphaga</taxon>
    </lineage>
</organism>
<feature type="chain" id="PRO_5007847895" evidence="1">
    <location>
        <begin position="22"/>
        <end position="202"/>
    </location>
</feature>
<proteinExistence type="predicted"/>
<keyword evidence="3" id="KW-1185">Reference proteome</keyword>
<sequence length="202" mass="22414">MNGSIGIITALLLIWSGTAQAADPRYPDWPCIQAKVPEISLAAVWAGPSIDDVSSAWKDDAQVSALVERLATRRVPVEEAQKAITDFLSQSPDKARAGKLIFAGLFDSLNAQRATVLAGLERVTRKQREAADRVRADTAMLQTLQNASPPDQAKIDELNNKLLWEARIFDDRRRVVTFVCEVPTLIDQRLFALSRTIQQEME</sequence>
<protein>
    <submittedName>
        <fullName evidence="2">Uncharacterized protein</fullName>
    </submittedName>
</protein>
<comment type="caution">
    <text evidence="2">The sequence shown here is derived from an EMBL/GenBank/DDBJ whole genome shotgun (WGS) entry which is preliminary data.</text>
</comment>
<dbReference type="AlphaFoldDB" id="A0A163YGW5"/>
<evidence type="ECO:0000313" key="2">
    <source>
        <dbReference type="EMBL" id="KZD22139.1"/>
    </source>
</evidence>
<dbReference type="OrthoDB" id="6159094at2"/>
<evidence type="ECO:0000313" key="3">
    <source>
        <dbReference type="Proteomes" id="UP000076574"/>
    </source>
</evidence>
<dbReference type="Proteomes" id="UP000076574">
    <property type="component" value="Unassembled WGS sequence"/>
</dbReference>
<accession>A0A163YGW5</accession>
<evidence type="ECO:0000256" key="1">
    <source>
        <dbReference type="SAM" id="SignalP"/>
    </source>
</evidence>
<gene>
    <name evidence="2" type="ORF">A4A58_08715</name>
</gene>
<dbReference type="STRING" id="943830.A4A58_08715"/>
<keyword evidence="1" id="KW-0732">Signal</keyword>
<feature type="signal peptide" evidence="1">
    <location>
        <begin position="1"/>
        <end position="21"/>
    </location>
</feature>
<dbReference type="EMBL" id="LVYV01000023">
    <property type="protein sequence ID" value="KZD22139.1"/>
    <property type="molecule type" value="Genomic_DNA"/>
</dbReference>